<dbReference type="InterPro" id="IPR011042">
    <property type="entry name" value="6-blade_b-propeller_TolB-like"/>
</dbReference>
<name>A0A4P7IM75_9ACTN</name>
<evidence type="ECO:0000313" key="3">
    <source>
        <dbReference type="EMBL" id="QBX57391.1"/>
    </source>
</evidence>
<feature type="region of interest" description="Disordered" evidence="1">
    <location>
        <begin position="1"/>
        <end position="43"/>
    </location>
</feature>
<dbReference type="Pfam" id="PF07995">
    <property type="entry name" value="GSDH"/>
    <property type="match status" value="1"/>
</dbReference>
<feature type="region of interest" description="Disordered" evidence="1">
    <location>
        <begin position="193"/>
        <end position="212"/>
    </location>
</feature>
<sequence length="358" mass="37831">MALAACGSDEPEPEIPRVTQPTTSADDPTPSAPTGSSDAAGRPRVQGTVAEGLSVPWGIDFLDDGTALVTERDTRRVLAISTDGQVSQVGLIDEAAPDGEGGLLGLAVGPDRDVFLYVTTEDDNRVLRTRFAGGGLGPAEVILDGIPQGVTHDGGRLAFGPDGYLYVSTGEAGNPDIAQDPESLGGKILRITTDGRPAPGNPDPGSPVWTSGHRNVQGLAWDDRGRMWASEFGAQTRDELNLVEKGNNYGWPRVEGAGGAPEFTDPHLVWPVEEASPSGLAHLDGHLYMAGLRGERLWRIDVTGKEARDPTSFFSGEYGRLRPVVAAPDGSLWVATSNQDGRGDPRPGDDRILRVTVQ</sequence>
<feature type="domain" description="Glucose/Sorbosone dehydrogenase" evidence="2">
    <location>
        <begin position="53"/>
        <end position="342"/>
    </location>
</feature>
<dbReference type="AlphaFoldDB" id="A0A4P7IM75"/>
<gene>
    <name evidence="3" type="ORF">EXE58_01480</name>
</gene>
<keyword evidence="4" id="KW-1185">Reference proteome</keyword>
<proteinExistence type="predicted"/>
<evidence type="ECO:0000259" key="2">
    <source>
        <dbReference type="Pfam" id="PF07995"/>
    </source>
</evidence>
<dbReference type="KEGG" id="nsn:EXE58_01480"/>
<feature type="compositionally biased region" description="Polar residues" evidence="1">
    <location>
        <begin position="19"/>
        <end position="37"/>
    </location>
</feature>
<dbReference type="OrthoDB" id="9770043at2"/>
<organism evidence="3 4">
    <name type="scientific">Nocardioides seonyuensis</name>
    <dbReference type="NCBI Taxonomy" id="2518371"/>
    <lineage>
        <taxon>Bacteria</taxon>
        <taxon>Bacillati</taxon>
        <taxon>Actinomycetota</taxon>
        <taxon>Actinomycetes</taxon>
        <taxon>Propionibacteriales</taxon>
        <taxon>Nocardioidaceae</taxon>
        <taxon>Nocardioides</taxon>
    </lineage>
</organism>
<dbReference type="SUPFAM" id="SSF50952">
    <property type="entry name" value="Soluble quinoprotein glucose dehydrogenase"/>
    <property type="match status" value="1"/>
</dbReference>
<evidence type="ECO:0000313" key="4">
    <source>
        <dbReference type="Proteomes" id="UP000294853"/>
    </source>
</evidence>
<dbReference type="Gene3D" id="2.120.10.30">
    <property type="entry name" value="TolB, C-terminal domain"/>
    <property type="match status" value="1"/>
</dbReference>
<dbReference type="Proteomes" id="UP000294853">
    <property type="component" value="Chromosome"/>
</dbReference>
<protein>
    <submittedName>
        <fullName evidence="3">PQQ-dependent sugar dehydrogenase</fullName>
    </submittedName>
</protein>
<dbReference type="InterPro" id="IPR012938">
    <property type="entry name" value="Glc/Sorbosone_DH"/>
</dbReference>
<evidence type="ECO:0000256" key="1">
    <source>
        <dbReference type="SAM" id="MobiDB-lite"/>
    </source>
</evidence>
<accession>A0A4P7IM75</accession>
<dbReference type="PANTHER" id="PTHR19328:SF13">
    <property type="entry name" value="HIPL1 PROTEIN"/>
    <property type="match status" value="1"/>
</dbReference>
<dbReference type="PANTHER" id="PTHR19328">
    <property type="entry name" value="HEDGEHOG-INTERACTING PROTEIN"/>
    <property type="match status" value="1"/>
</dbReference>
<dbReference type="InterPro" id="IPR011041">
    <property type="entry name" value="Quinoprot_gluc/sorb_DH_b-prop"/>
</dbReference>
<dbReference type="EMBL" id="CP038436">
    <property type="protein sequence ID" value="QBX57391.1"/>
    <property type="molecule type" value="Genomic_DNA"/>
</dbReference>
<reference evidence="3 4" key="1">
    <citation type="submission" date="2019-03" db="EMBL/GenBank/DDBJ databases">
        <title>Three New Species of Nocardioides, Nocardioides euryhalodurans sp. nov., Nocardioides seonyuensis sp. nov. and Nocardioides eburneoflavus sp. nov. Iolated from Soil.</title>
        <authorList>
            <person name="Roh S.G."/>
            <person name="Lee C."/>
            <person name="Kim M.-K."/>
            <person name="Kim S.B."/>
        </authorList>
    </citation>
    <scope>NUCLEOTIDE SEQUENCE [LARGE SCALE GENOMIC DNA]</scope>
    <source>
        <strain evidence="3 4">MMS17-SY207-3</strain>
    </source>
</reference>